<feature type="binding site" evidence="16">
    <location>
        <position position="317"/>
    </location>
    <ligand>
        <name>Ca(2+)</name>
        <dbReference type="ChEBI" id="CHEBI:29108"/>
        <label>1</label>
    </ligand>
</feature>
<dbReference type="Gene3D" id="3.40.1620.60">
    <property type="match status" value="1"/>
</dbReference>
<feature type="disulfide bond" evidence="17">
    <location>
        <begin position="501"/>
        <end position="512"/>
    </location>
</feature>
<evidence type="ECO:0000256" key="19">
    <source>
        <dbReference type="SAM" id="SignalP"/>
    </source>
</evidence>
<evidence type="ECO:0000256" key="11">
    <source>
        <dbReference type="ARBA" id="ARBA00023049"/>
    </source>
</evidence>
<proteinExistence type="predicted"/>
<dbReference type="FunFam" id="2.20.100.10:FF:000006">
    <property type="entry name" value="A disintegrin and metalloproteinase with thrombospondin motifs 1"/>
    <property type="match status" value="1"/>
</dbReference>
<dbReference type="InterPro" id="IPR000884">
    <property type="entry name" value="TSP1_rpt"/>
</dbReference>
<feature type="active site" evidence="15 18">
    <location>
        <position position="370"/>
    </location>
</feature>
<dbReference type="RefSeq" id="XP_030753591.1">
    <property type="nucleotide sequence ID" value="XM_030897731.1"/>
</dbReference>
<evidence type="ECO:0000256" key="3">
    <source>
        <dbReference type="ARBA" id="ARBA00022530"/>
    </source>
</evidence>
<feature type="chain" id="PRO_5026908765" evidence="19">
    <location>
        <begin position="17"/>
        <end position="1498"/>
    </location>
</feature>
<evidence type="ECO:0000256" key="16">
    <source>
        <dbReference type="PIRSR" id="PIRSR613273-2"/>
    </source>
</evidence>
<dbReference type="SUPFAM" id="SSF55486">
    <property type="entry name" value="Metalloproteases ('zincins'), catalytic domain"/>
    <property type="match status" value="1"/>
</dbReference>
<dbReference type="InterPro" id="IPR000477">
    <property type="entry name" value="RT_dom"/>
</dbReference>
<dbReference type="InterPro" id="IPR045371">
    <property type="entry name" value="ADAMTS_CR_3"/>
</dbReference>
<dbReference type="PRINTS" id="PR01857">
    <property type="entry name" value="ADAMTSFAMILY"/>
</dbReference>
<dbReference type="Pfam" id="PF19236">
    <property type="entry name" value="ADAMTS_CR_3"/>
    <property type="match status" value="1"/>
</dbReference>
<dbReference type="InterPro" id="IPR002870">
    <property type="entry name" value="Peptidase_M12B_N"/>
</dbReference>
<keyword evidence="4" id="KW-0645">Protease</keyword>
<dbReference type="SUPFAM" id="SSF56672">
    <property type="entry name" value="DNA/RNA polymerases"/>
    <property type="match status" value="1"/>
</dbReference>
<dbReference type="GO" id="GO:0004222">
    <property type="term" value="F:metalloendopeptidase activity"/>
    <property type="evidence" value="ECO:0007669"/>
    <property type="project" value="InterPro"/>
</dbReference>
<accession>A0A6J2XRA2</accession>
<keyword evidence="10 16" id="KW-0862">Zinc</keyword>
<feature type="binding site" evidence="16">
    <location>
        <position position="225"/>
    </location>
    <ligand>
        <name>Ca(2+)</name>
        <dbReference type="ChEBI" id="CHEBI:29108"/>
        <label>2</label>
    </ligand>
</feature>
<keyword evidence="3" id="KW-0272">Extracellular matrix</keyword>
<keyword evidence="6 16" id="KW-0479">Metal-binding</keyword>
<feature type="binding site" description="in inhibited form" evidence="16">
    <location>
        <position position="195"/>
    </location>
    <ligand>
        <name>Zn(2+)</name>
        <dbReference type="ChEBI" id="CHEBI:29105"/>
        <note>catalytic</note>
    </ligand>
</feature>
<evidence type="ECO:0000313" key="22">
    <source>
        <dbReference type="RefSeq" id="XP_030753591.1"/>
    </source>
</evidence>
<feature type="binding site" evidence="16">
    <location>
        <position position="311"/>
    </location>
    <ligand>
        <name>Ca(2+)</name>
        <dbReference type="ChEBI" id="CHEBI:29108"/>
        <label>2</label>
    </ligand>
</feature>
<dbReference type="Pfam" id="PF00090">
    <property type="entry name" value="TSP_1"/>
    <property type="match status" value="1"/>
</dbReference>
<feature type="signal peptide" evidence="19">
    <location>
        <begin position="1"/>
        <end position="16"/>
    </location>
</feature>
<dbReference type="InterPro" id="IPR043502">
    <property type="entry name" value="DNA/RNA_pol_sf"/>
</dbReference>
<dbReference type="Gene3D" id="3.40.390.10">
    <property type="entry name" value="Collagenase (Catalytic Domain)"/>
    <property type="match status" value="1"/>
</dbReference>
<feature type="disulfide bond" evidence="17">
    <location>
        <begin position="455"/>
        <end position="479"/>
    </location>
</feature>
<evidence type="ECO:0000256" key="1">
    <source>
        <dbReference type="ARBA" id="ARBA00004498"/>
    </source>
</evidence>
<feature type="binding site" evidence="16 18">
    <location>
        <position position="379"/>
    </location>
    <ligand>
        <name>Zn(2+)</name>
        <dbReference type="ChEBI" id="CHEBI:29105"/>
        <note>catalytic</note>
    </ligand>
</feature>
<comment type="subcellular location">
    <subcellularLocation>
        <location evidence="1">Secreted</location>
        <location evidence="1">Extracellular space</location>
        <location evidence="1">Extracellular matrix</location>
    </subcellularLocation>
</comment>
<dbReference type="InterPro" id="IPR041645">
    <property type="entry name" value="ADAMTS_CR_2"/>
</dbReference>
<feature type="disulfide bond" evidence="17">
    <location>
        <begin position="535"/>
        <end position="572"/>
    </location>
</feature>
<feature type="disulfide bond" evidence="17">
    <location>
        <begin position="328"/>
        <end position="334"/>
    </location>
</feature>
<dbReference type="Pfam" id="PF01421">
    <property type="entry name" value="Reprolysin"/>
    <property type="match status" value="1"/>
</dbReference>
<evidence type="ECO:0000256" key="6">
    <source>
        <dbReference type="ARBA" id="ARBA00022723"/>
    </source>
</evidence>
<keyword evidence="5" id="KW-0165">Cleavage on pair of basic residues</keyword>
<feature type="disulfide bond" evidence="17">
    <location>
        <begin position="346"/>
        <end position="428"/>
    </location>
</feature>
<dbReference type="InParanoid" id="A0A6J2XRA2"/>
<dbReference type="InterPro" id="IPR024079">
    <property type="entry name" value="MetalloPept_cat_dom_sf"/>
</dbReference>
<keyword evidence="7 19" id="KW-0732">Signal</keyword>
<dbReference type="GO" id="GO:0006508">
    <property type="term" value="P:proteolysis"/>
    <property type="evidence" value="ECO:0007669"/>
    <property type="project" value="UniProtKB-KW"/>
</dbReference>
<feature type="binding site" evidence="16">
    <location>
        <position position="225"/>
    </location>
    <ligand>
        <name>Ca(2+)</name>
        <dbReference type="ChEBI" id="CHEBI:29108"/>
        <label>1</label>
    </ligand>
</feature>
<keyword evidence="8" id="KW-0677">Repeat</keyword>
<feature type="binding site" evidence="16">
    <location>
        <position position="431"/>
    </location>
    <ligand>
        <name>Ca(2+)</name>
        <dbReference type="ChEBI" id="CHEBI:29108"/>
        <label>1</label>
    </ligand>
</feature>
<dbReference type="SMART" id="SM00608">
    <property type="entry name" value="ACR"/>
    <property type="match status" value="1"/>
</dbReference>
<feature type="disulfide bond" evidence="17">
    <location>
        <begin position="474"/>
        <end position="507"/>
    </location>
</feature>
<dbReference type="Pfam" id="PF19030">
    <property type="entry name" value="TSP1_ADAMTS"/>
    <property type="match status" value="1"/>
</dbReference>
<keyword evidence="13 17" id="KW-1015">Disulfide bond</keyword>
<dbReference type="InterPro" id="IPR001590">
    <property type="entry name" value="Peptidase_M12B"/>
</dbReference>
<evidence type="ECO:0000256" key="13">
    <source>
        <dbReference type="ARBA" id="ARBA00023157"/>
    </source>
</evidence>
<feature type="binding site" evidence="16">
    <location>
        <position position="428"/>
    </location>
    <ligand>
        <name>Ca(2+)</name>
        <dbReference type="ChEBI" id="CHEBI:29108"/>
        <label>1</label>
    </ligand>
</feature>
<dbReference type="SMART" id="SM00209">
    <property type="entry name" value="TSP1"/>
    <property type="match status" value="2"/>
</dbReference>
<sequence length="1498" mass="170418">MFQLIVCLVSVFTLSASRERLVMHGRYTRSINNYHLSIPHKVNLDGEFSTFSLPHFYEHNVELYNKRKKRELLDNTEIIYYGMPIEEKLYYIELEPNRDFMHPNLVFEKRNPIIPIKDRDTRGIETMKLCHYKGKVKGIPKSRVALSTCDGLAGYVMIDDKKYYIEPVDQHGANSKGQHLHVVYESHPDADKMKCGTESPWIPPSEENQQIMEKRELESKEKYLEVLVVCDKSFLKYHKHREVELYVMTIMNMVSDGFHDGSVGYEVDVTVVRIIYLEREEKEIDLEINKNAESTLNSFAKWAEKINAPIDSPNHHDMAVLLTRYDLCGEGDDCGLTGLANVGKACDKNGYAGCINEDAGLPLAVIVTHELGHLLGSDHDESENPCPAKDTDNSYFIMSPYVHLFTIRWSSCSRKDISKFFDANKGTCLEDEPSSTMYPYTNKMPGVVYGEEEQCKFIFPASPGACHPRKVQFCENLLCKTEDATQCMGMNDEGPADGTKCGENKWCFRRKCVEMGGRPEAVNGGWGEWQAWSDCSRTCGGGIAVQERLCNNPEPANKGRYCIGERKRLKICNFQSCPEDAPSFRQTQCTAKNSDPYNGQLLVWTAVWISSLPCALVCSNPQVGKVVLSNVAKDGSICNPGTRDICIKGICTPVGCDHKLNSDAIEDRCGICNGDGTQCKFVEGTFENEIGRLNSAKTVVTIPAGARKIRVEEKSESENCLAVADVDQKHFFLNKGGMTSSQGEHKIAGSKAFYRRMGEDQDQLLINGPIKEDIVILYLYYQSENVGVDYSWVEGEVDTNYEPKYSWEIGQYSSCSARCGGGTQEADWICVEEKAGKVSPNFCNGIDKPAREADVKNCNENPCETRSLESREDVGESPELADVTKFWKDIWSNNINHRENAPWICVQEQKLRGNLMNPVTVTTDDVRKVISKLANSKAPGKDGIQTFGSKDLPVHTHVWHHNLTESYKNQRNFQVSSQVELPTFSRNPRIPKTRRNTDRSPVYLHCIKFFLLALVCKEQITIDAVILEQARQSQRNVCMAYVDYQKAFDSIPHSWLLKVLEIYSIDKTIINFLQHTMAKWNTSLSIKHQESNIESGIIRLQRGIFQGDSLSALWFCLALNPISETLKETGFGFTLKFGKNSEVISHLLFMDDLKIYAANQKQLDAAICHHHDTDIAMDFGVKKCQKVTVERRKLIEGPELQLNPNTKSCGKVDNNLTTLNLNADNHGHLSVKNREQSLREWGSKALHGRFYNELQRETVDKQASVQWLVDGYLFPETEGFMISIQDQVTATLSYRKFIMEENITSVSWRKCKIESETIEHILSGCQLLAGTKYVERHDRVATIVYLELLKNYSFEVETSTRYYQYKPAPVVENTRARVYWNKGIIADKTIPHNKPDITVIDKQHNNAFLIDISIPNNHNMDRKHREKVEKYTELKREIKDMWRLNEVKIVPIILTSMGLIPINLKNSLEDIGIQYKTYRKMQKSVILDATNIVRSFLE</sequence>
<evidence type="ECO:0000256" key="10">
    <source>
        <dbReference type="ARBA" id="ARBA00022833"/>
    </source>
</evidence>
<feature type="binding site" evidence="16">
    <location>
        <position position="431"/>
    </location>
    <ligand>
        <name>Ca(2+)</name>
        <dbReference type="ChEBI" id="CHEBI:29108"/>
        <label>2</label>
    </ligand>
</feature>
<feature type="disulfide bond" evidence="17">
    <location>
        <begin position="550"/>
        <end position="562"/>
    </location>
</feature>
<dbReference type="Pfam" id="PF01562">
    <property type="entry name" value="Pep_M12B_propep"/>
    <property type="match status" value="1"/>
</dbReference>
<evidence type="ECO:0000259" key="20">
    <source>
        <dbReference type="PROSITE" id="PS50215"/>
    </source>
</evidence>
<dbReference type="GO" id="GO:0071897">
    <property type="term" value="P:DNA biosynthetic process"/>
    <property type="evidence" value="ECO:0007669"/>
    <property type="project" value="UniProtKB-ARBA"/>
</dbReference>
<dbReference type="InterPro" id="IPR010294">
    <property type="entry name" value="ADAMTS_spacer1"/>
</dbReference>
<keyword evidence="2" id="KW-0964">Secreted</keyword>
<evidence type="ECO:0000313" key="21">
    <source>
        <dbReference type="Proteomes" id="UP000504635"/>
    </source>
</evidence>
<dbReference type="Gene3D" id="2.20.100.10">
    <property type="entry name" value="Thrombospondin type-1 (TSP1) repeat"/>
    <property type="match status" value="2"/>
</dbReference>
<dbReference type="Pfam" id="PF00078">
    <property type="entry name" value="RVT_1"/>
    <property type="match status" value="1"/>
</dbReference>
<keyword evidence="12" id="KW-0865">Zymogen</keyword>
<dbReference type="InterPro" id="IPR036383">
    <property type="entry name" value="TSP1_rpt_sf"/>
</dbReference>
<keyword evidence="14" id="KW-0325">Glycoprotein</keyword>
<dbReference type="SUPFAM" id="SSF82895">
    <property type="entry name" value="TSP-1 type 1 repeat"/>
    <property type="match status" value="2"/>
</dbReference>
<evidence type="ECO:0000256" key="15">
    <source>
        <dbReference type="PIRSR" id="PIRSR613273-1"/>
    </source>
</evidence>
<dbReference type="GeneID" id="115880511"/>
<keyword evidence="16" id="KW-0106">Calcium</keyword>
<evidence type="ECO:0000256" key="18">
    <source>
        <dbReference type="PROSITE-ProRule" id="PRU00276"/>
    </source>
</evidence>
<dbReference type="PANTHER" id="PTHR13723">
    <property type="entry name" value="ADAMTS A DISINTEGRIN AND METALLOPROTEASE WITH THROMBOSPONDIN MOTIFS PROTEASE"/>
    <property type="match status" value="1"/>
</dbReference>
<protein>
    <submittedName>
        <fullName evidence="22">A disintegrin and metalloproteinase with thrombospondin motifs 7-like</fullName>
    </submittedName>
</protein>
<evidence type="ECO:0000256" key="7">
    <source>
        <dbReference type="ARBA" id="ARBA00022729"/>
    </source>
</evidence>
<evidence type="ECO:0000256" key="12">
    <source>
        <dbReference type="ARBA" id="ARBA00023145"/>
    </source>
</evidence>
<dbReference type="InterPro" id="IPR050439">
    <property type="entry name" value="ADAMTS_ADAMTS-like"/>
</dbReference>
<dbReference type="GO" id="GO:0030198">
    <property type="term" value="P:extracellular matrix organization"/>
    <property type="evidence" value="ECO:0007669"/>
    <property type="project" value="InterPro"/>
</dbReference>
<dbReference type="InterPro" id="IPR013273">
    <property type="entry name" value="ADAMTS/ADAMTS-like"/>
</dbReference>
<name>A0A6J2XRA2_SITOR</name>
<dbReference type="Gene3D" id="2.60.120.830">
    <property type="match status" value="1"/>
</dbReference>
<keyword evidence="9" id="KW-0378">Hydrolase</keyword>
<dbReference type="PANTHER" id="PTHR13723:SF200">
    <property type="entry name" value="ADAM METALLOPEPTIDASE WITH THROMBOSPONDIN TYPE 1 MOTIF B, ISOFORM B"/>
    <property type="match status" value="1"/>
</dbReference>
<evidence type="ECO:0000256" key="5">
    <source>
        <dbReference type="ARBA" id="ARBA00022685"/>
    </source>
</evidence>
<organism evidence="21 22">
    <name type="scientific">Sitophilus oryzae</name>
    <name type="common">Rice weevil</name>
    <name type="synonym">Curculio oryzae</name>
    <dbReference type="NCBI Taxonomy" id="7048"/>
    <lineage>
        <taxon>Eukaryota</taxon>
        <taxon>Metazoa</taxon>
        <taxon>Ecdysozoa</taxon>
        <taxon>Arthropoda</taxon>
        <taxon>Hexapoda</taxon>
        <taxon>Insecta</taxon>
        <taxon>Pterygota</taxon>
        <taxon>Neoptera</taxon>
        <taxon>Endopterygota</taxon>
        <taxon>Coleoptera</taxon>
        <taxon>Polyphaga</taxon>
        <taxon>Cucujiformia</taxon>
        <taxon>Curculionidae</taxon>
        <taxon>Dryophthorinae</taxon>
        <taxon>Sitophilus</taxon>
    </lineage>
</organism>
<dbReference type="OrthoDB" id="412680at2759"/>
<evidence type="ECO:0000256" key="8">
    <source>
        <dbReference type="ARBA" id="ARBA00022737"/>
    </source>
</evidence>
<keyword evidence="21" id="KW-1185">Reference proteome</keyword>
<dbReference type="Pfam" id="PF17771">
    <property type="entry name" value="ADAMTS_CR_2"/>
    <property type="match status" value="1"/>
</dbReference>
<dbReference type="KEGG" id="soy:115880511"/>
<dbReference type="PROSITE" id="PS50092">
    <property type="entry name" value="TSP1"/>
    <property type="match status" value="2"/>
</dbReference>
<comment type="caution">
    <text evidence="18">Lacks conserved residue(s) required for the propagation of feature annotation.</text>
</comment>
<feature type="disulfide bond" evidence="17">
    <location>
        <begin position="386"/>
        <end position="412"/>
    </location>
</feature>
<dbReference type="GO" id="GO:0046872">
    <property type="term" value="F:metal ion binding"/>
    <property type="evidence" value="ECO:0007669"/>
    <property type="project" value="UniProtKB-KW"/>
</dbReference>
<feature type="domain" description="Peptidase M12B" evidence="20">
    <location>
        <begin position="222"/>
        <end position="433"/>
    </location>
</feature>
<dbReference type="InterPro" id="IPR006586">
    <property type="entry name" value="ADAM_Cys-rich"/>
</dbReference>
<evidence type="ECO:0000256" key="4">
    <source>
        <dbReference type="ARBA" id="ARBA00022670"/>
    </source>
</evidence>
<feature type="binding site" evidence="16">
    <location>
        <position position="311"/>
    </location>
    <ligand>
        <name>Ca(2+)</name>
        <dbReference type="ChEBI" id="CHEBI:29108"/>
        <label>1</label>
    </ligand>
</feature>
<reference evidence="22" key="1">
    <citation type="submission" date="2025-08" db="UniProtKB">
        <authorList>
            <consortium name="RefSeq"/>
        </authorList>
    </citation>
    <scope>IDENTIFICATION</scope>
    <source>
        <tissue evidence="22">Gonads</tissue>
    </source>
</reference>
<dbReference type="CDD" id="cd04273">
    <property type="entry name" value="ZnMc_ADAMTS_like"/>
    <property type="match status" value="1"/>
</dbReference>
<evidence type="ECO:0000256" key="14">
    <source>
        <dbReference type="ARBA" id="ARBA00023180"/>
    </source>
</evidence>
<gene>
    <name evidence="22" type="primary">LOC115880511</name>
</gene>
<feature type="binding site" evidence="16 18">
    <location>
        <position position="373"/>
    </location>
    <ligand>
        <name>Zn(2+)</name>
        <dbReference type="ChEBI" id="CHEBI:29105"/>
        <note>catalytic</note>
    </ligand>
</feature>
<dbReference type="Proteomes" id="UP000504635">
    <property type="component" value="Unplaced"/>
</dbReference>
<evidence type="ECO:0000256" key="2">
    <source>
        <dbReference type="ARBA" id="ARBA00022525"/>
    </source>
</evidence>
<comment type="cofactor">
    <cofactor evidence="16">
        <name>Zn(2+)</name>
        <dbReference type="ChEBI" id="CHEBI:29105"/>
    </cofactor>
    <text evidence="16">Binds 1 zinc ion per subunit.</text>
</comment>
<evidence type="ECO:0000256" key="9">
    <source>
        <dbReference type="ARBA" id="ARBA00022801"/>
    </source>
</evidence>
<feature type="binding site" evidence="16 18">
    <location>
        <position position="369"/>
    </location>
    <ligand>
        <name>Zn(2+)</name>
        <dbReference type="ChEBI" id="CHEBI:29105"/>
        <note>catalytic</note>
    </ligand>
</feature>
<keyword evidence="11" id="KW-0482">Metalloprotease</keyword>
<feature type="disulfide bond" evidence="17">
    <location>
        <begin position="539"/>
        <end position="577"/>
    </location>
</feature>
<evidence type="ECO:0000256" key="17">
    <source>
        <dbReference type="PIRSR" id="PIRSR613273-3"/>
    </source>
</evidence>
<dbReference type="GO" id="GO:0031012">
    <property type="term" value="C:extracellular matrix"/>
    <property type="evidence" value="ECO:0007669"/>
    <property type="project" value="TreeGrafter"/>
</dbReference>
<dbReference type="PROSITE" id="PS50215">
    <property type="entry name" value="ADAM_MEPRO"/>
    <property type="match status" value="1"/>
</dbReference>
<dbReference type="Pfam" id="PF05986">
    <property type="entry name" value="ADAMTS_spacer1"/>
    <property type="match status" value="1"/>
</dbReference>